<dbReference type="Proteomes" id="UP000626092">
    <property type="component" value="Unassembled WGS sequence"/>
</dbReference>
<organism evidence="1 2">
    <name type="scientific">Rhododendron simsii</name>
    <name type="common">Sims's rhododendron</name>
    <dbReference type="NCBI Taxonomy" id="118357"/>
    <lineage>
        <taxon>Eukaryota</taxon>
        <taxon>Viridiplantae</taxon>
        <taxon>Streptophyta</taxon>
        <taxon>Embryophyta</taxon>
        <taxon>Tracheophyta</taxon>
        <taxon>Spermatophyta</taxon>
        <taxon>Magnoliopsida</taxon>
        <taxon>eudicotyledons</taxon>
        <taxon>Gunneridae</taxon>
        <taxon>Pentapetalae</taxon>
        <taxon>asterids</taxon>
        <taxon>Ericales</taxon>
        <taxon>Ericaceae</taxon>
        <taxon>Ericoideae</taxon>
        <taxon>Rhodoreae</taxon>
        <taxon>Rhododendron</taxon>
    </lineage>
</organism>
<dbReference type="EMBL" id="WJXA01000001">
    <property type="protein sequence ID" value="KAF7154401.1"/>
    <property type="molecule type" value="Genomic_DNA"/>
</dbReference>
<gene>
    <name evidence="1" type="ORF">RHSIM_Rhsim01G0069900</name>
</gene>
<protein>
    <submittedName>
        <fullName evidence="1">Uncharacterized protein</fullName>
    </submittedName>
</protein>
<accession>A0A834HKY6</accession>
<sequence length="279" mass="30406">MVGRALYHEIEKQGSQPIDGFRQCNIVGFSCRFELIILSTEVPLRFHLYLDRAELKGLSRSSEPEDFRTASAIVDEEAGEAHGIRGVVEEEAGAVGEVRVGGGEGVVAEEEREVRGGNGVVEEVFAGDQISSSPEPISYRFATVASGASSGKLLEYAVGGPRLSVQTAYGMEVETNIASQKQRRKRAKRGFSWWCSNGRALRGCCVRVRSIASEAGGQRGCVRESELLGVHWQPRTNRIEVEQRWQRPAVGRFKINVDGAWVNDPNEGKAAGGGMVVRA</sequence>
<proteinExistence type="predicted"/>
<evidence type="ECO:0000313" key="2">
    <source>
        <dbReference type="Proteomes" id="UP000626092"/>
    </source>
</evidence>
<name>A0A834HKY6_RHOSS</name>
<dbReference type="AlphaFoldDB" id="A0A834HKY6"/>
<reference evidence="1" key="1">
    <citation type="submission" date="2019-11" db="EMBL/GenBank/DDBJ databases">
        <authorList>
            <person name="Liu Y."/>
            <person name="Hou J."/>
            <person name="Li T.-Q."/>
            <person name="Guan C.-H."/>
            <person name="Wu X."/>
            <person name="Wu H.-Z."/>
            <person name="Ling F."/>
            <person name="Zhang R."/>
            <person name="Shi X.-G."/>
            <person name="Ren J.-P."/>
            <person name="Chen E.-F."/>
            <person name="Sun J.-M."/>
        </authorList>
    </citation>
    <scope>NUCLEOTIDE SEQUENCE</scope>
    <source>
        <strain evidence="1">Adult_tree_wgs_1</strain>
        <tissue evidence="1">Leaves</tissue>
    </source>
</reference>
<evidence type="ECO:0000313" key="1">
    <source>
        <dbReference type="EMBL" id="KAF7154401.1"/>
    </source>
</evidence>
<comment type="caution">
    <text evidence="1">The sequence shown here is derived from an EMBL/GenBank/DDBJ whole genome shotgun (WGS) entry which is preliminary data.</text>
</comment>
<keyword evidence="2" id="KW-1185">Reference proteome</keyword>